<evidence type="ECO:0008006" key="4">
    <source>
        <dbReference type="Google" id="ProtNLM"/>
    </source>
</evidence>
<proteinExistence type="predicted"/>
<sequence>MVIPAKLVAGGLVLAGIINLLPVVGMAGADWLRSLYGLEIRSLDLEILLRHRAVLFGIVGGLLLVAAFRPGLRDVAVLVAGASMMSFIVIALLVGGYGPAIRKVVIVDIVGILALVPAIVARSASSSR</sequence>
<dbReference type="Proteomes" id="UP001596053">
    <property type="component" value="Unassembled WGS sequence"/>
</dbReference>
<keyword evidence="1" id="KW-0472">Membrane</keyword>
<gene>
    <name evidence="2" type="ORF">ACFPOB_17010</name>
</gene>
<feature type="transmembrane region" description="Helical" evidence="1">
    <location>
        <begin position="100"/>
        <end position="121"/>
    </location>
</feature>
<accession>A0ABW0ISR5</accession>
<evidence type="ECO:0000313" key="3">
    <source>
        <dbReference type="Proteomes" id="UP001596053"/>
    </source>
</evidence>
<keyword evidence="3" id="KW-1185">Reference proteome</keyword>
<keyword evidence="1" id="KW-0812">Transmembrane</keyword>
<comment type="caution">
    <text evidence="2">The sequence shown here is derived from an EMBL/GenBank/DDBJ whole genome shotgun (WGS) entry which is preliminary data.</text>
</comment>
<organism evidence="2 3">
    <name type="scientific">Bosea eneae</name>
    <dbReference type="NCBI Taxonomy" id="151454"/>
    <lineage>
        <taxon>Bacteria</taxon>
        <taxon>Pseudomonadati</taxon>
        <taxon>Pseudomonadota</taxon>
        <taxon>Alphaproteobacteria</taxon>
        <taxon>Hyphomicrobiales</taxon>
        <taxon>Boseaceae</taxon>
        <taxon>Bosea</taxon>
    </lineage>
</organism>
<dbReference type="EMBL" id="JBHSLW010000028">
    <property type="protein sequence ID" value="MFC5421259.1"/>
    <property type="molecule type" value="Genomic_DNA"/>
</dbReference>
<protein>
    <recommendedName>
        <fullName evidence="4">Phosphopantetheine adenylyltransferase</fullName>
    </recommendedName>
</protein>
<feature type="transmembrane region" description="Helical" evidence="1">
    <location>
        <begin position="7"/>
        <end position="29"/>
    </location>
</feature>
<name>A0ABW0ISR5_9HYPH</name>
<evidence type="ECO:0000256" key="1">
    <source>
        <dbReference type="SAM" id="Phobius"/>
    </source>
</evidence>
<feature type="transmembrane region" description="Helical" evidence="1">
    <location>
        <begin position="49"/>
        <end position="68"/>
    </location>
</feature>
<dbReference type="RefSeq" id="WP_377799598.1">
    <property type="nucleotide sequence ID" value="NZ_JBHSLW010000028.1"/>
</dbReference>
<evidence type="ECO:0000313" key="2">
    <source>
        <dbReference type="EMBL" id="MFC5421259.1"/>
    </source>
</evidence>
<keyword evidence="1" id="KW-1133">Transmembrane helix</keyword>
<reference evidence="3" key="1">
    <citation type="journal article" date="2019" name="Int. J. Syst. Evol. Microbiol.">
        <title>The Global Catalogue of Microorganisms (GCM) 10K type strain sequencing project: providing services to taxonomists for standard genome sequencing and annotation.</title>
        <authorList>
            <consortium name="The Broad Institute Genomics Platform"/>
            <consortium name="The Broad Institute Genome Sequencing Center for Infectious Disease"/>
            <person name="Wu L."/>
            <person name="Ma J."/>
        </authorList>
    </citation>
    <scope>NUCLEOTIDE SEQUENCE [LARGE SCALE GENOMIC DNA]</scope>
    <source>
        <strain evidence="3">NCAIM B.01391</strain>
    </source>
</reference>
<feature type="transmembrane region" description="Helical" evidence="1">
    <location>
        <begin position="75"/>
        <end position="94"/>
    </location>
</feature>